<dbReference type="Gene3D" id="1.10.10.10">
    <property type="entry name" value="Winged helix-like DNA-binding domain superfamily/Winged helix DNA-binding domain"/>
    <property type="match status" value="1"/>
</dbReference>
<dbReference type="EMBL" id="EU016601">
    <property type="protein sequence ID" value="ABZ07506.1"/>
    <property type="molecule type" value="Genomic_DNA"/>
</dbReference>
<gene>
    <name evidence="1" type="ORF">ALOHA_HF4000ANIW137G21ctg1g35</name>
</gene>
<dbReference type="InterPro" id="IPR036390">
    <property type="entry name" value="WH_DNA-bd_sf"/>
</dbReference>
<protein>
    <recommendedName>
        <fullName evidence="2">DUF3860 domain-containing protein</fullName>
    </recommendedName>
</protein>
<name>B3T4J7_9ZZZZ</name>
<proteinExistence type="predicted"/>
<dbReference type="Pfam" id="PF12976">
    <property type="entry name" value="DUF3860"/>
    <property type="match status" value="1"/>
</dbReference>
<dbReference type="AlphaFoldDB" id="B3T4J7"/>
<sequence>MDSQNLRDLIRNYLSERPRNTIEISAWLASQMDPNSCPEDVTNILEADESIVRIGTVRKSGMRLTDLPISEWASSSWVRRHERARYNERKES</sequence>
<dbReference type="InterPro" id="IPR036388">
    <property type="entry name" value="WH-like_DNA-bd_sf"/>
</dbReference>
<reference evidence="1" key="1">
    <citation type="journal article" date="2008" name="ISME J.">
        <title>Genomic patterns of recombination, clonal divergence and environment in marine microbial populations.</title>
        <authorList>
            <person name="Konstantinidis K.T."/>
            <person name="Delong E.F."/>
        </authorList>
    </citation>
    <scope>NUCLEOTIDE SEQUENCE</scope>
</reference>
<dbReference type="InterPro" id="IPR024619">
    <property type="entry name" value="DUF3860"/>
</dbReference>
<dbReference type="SUPFAM" id="SSF46785">
    <property type="entry name" value="Winged helix' DNA-binding domain"/>
    <property type="match status" value="1"/>
</dbReference>
<accession>B3T4J7</accession>
<evidence type="ECO:0008006" key="2">
    <source>
        <dbReference type="Google" id="ProtNLM"/>
    </source>
</evidence>
<evidence type="ECO:0000313" key="1">
    <source>
        <dbReference type="EMBL" id="ABZ07506.1"/>
    </source>
</evidence>
<organism evidence="1">
    <name type="scientific">uncultured marine microorganism HF4000_ANIW137G21</name>
    <dbReference type="NCBI Taxonomy" id="455530"/>
    <lineage>
        <taxon>unclassified sequences</taxon>
        <taxon>environmental samples</taxon>
    </lineage>
</organism>